<reference evidence="6 7" key="1">
    <citation type="submission" date="2019-01" db="EMBL/GenBank/DDBJ databases">
        <title>A draft genome assembly of the solar-powered sea slug Elysia chlorotica.</title>
        <authorList>
            <person name="Cai H."/>
            <person name="Li Q."/>
            <person name="Fang X."/>
            <person name="Li J."/>
            <person name="Curtis N.E."/>
            <person name="Altenburger A."/>
            <person name="Shibata T."/>
            <person name="Feng M."/>
            <person name="Maeda T."/>
            <person name="Schwartz J.A."/>
            <person name="Shigenobu S."/>
            <person name="Lundholm N."/>
            <person name="Nishiyama T."/>
            <person name="Yang H."/>
            <person name="Hasebe M."/>
            <person name="Li S."/>
            <person name="Pierce S.K."/>
            <person name="Wang J."/>
        </authorList>
    </citation>
    <scope>NUCLEOTIDE SEQUENCE [LARGE SCALE GENOMIC DNA]</scope>
    <source>
        <strain evidence="6">EC2010</strain>
        <tissue evidence="6">Whole organism of an adult</tissue>
    </source>
</reference>
<dbReference type="Proteomes" id="UP000271974">
    <property type="component" value="Unassembled WGS sequence"/>
</dbReference>
<keyword evidence="1 3" id="KW-0245">EGF-like domain</keyword>
<dbReference type="InterPro" id="IPR001881">
    <property type="entry name" value="EGF-like_Ca-bd_dom"/>
</dbReference>
<dbReference type="InterPro" id="IPR049883">
    <property type="entry name" value="NOTCH1_EGF-like"/>
</dbReference>
<dbReference type="CDD" id="cd00054">
    <property type="entry name" value="EGF_CA"/>
    <property type="match status" value="1"/>
</dbReference>
<keyword evidence="7" id="KW-1185">Reference proteome</keyword>
<proteinExistence type="predicted"/>
<dbReference type="Pfam" id="PF07645">
    <property type="entry name" value="EGF_CA"/>
    <property type="match status" value="1"/>
</dbReference>
<dbReference type="InterPro" id="IPR000742">
    <property type="entry name" value="EGF"/>
</dbReference>
<comment type="caution">
    <text evidence="6">The sequence shown here is derived from an EMBL/GenBank/DDBJ whole genome shotgun (WGS) entry which is preliminary data.</text>
</comment>
<dbReference type="SUPFAM" id="SSF57196">
    <property type="entry name" value="EGF/Laminin"/>
    <property type="match status" value="1"/>
</dbReference>
<dbReference type="STRING" id="188477.A0A433THA3"/>
<keyword evidence="4" id="KW-0732">Signal</keyword>
<evidence type="ECO:0000256" key="4">
    <source>
        <dbReference type="SAM" id="SignalP"/>
    </source>
</evidence>
<dbReference type="FunFam" id="2.10.25.10:FF:000139">
    <property type="entry name" value="Fibulin-1"/>
    <property type="match status" value="1"/>
</dbReference>
<accession>A0A433THA3</accession>
<dbReference type="InterPro" id="IPR018097">
    <property type="entry name" value="EGF_Ca-bd_CS"/>
</dbReference>
<evidence type="ECO:0000256" key="1">
    <source>
        <dbReference type="ARBA" id="ARBA00022536"/>
    </source>
</evidence>
<dbReference type="AlphaFoldDB" id="A0A433THA3"/>
<dbReference type="GO" id="GO:0005509">
    <property type="term" value="F:calcium ion binding"/>
    <property type="evidence" value="ECO:0007669"/>
    <property type="project" value="InterPro"/>
</dbReference>
<protein>
    <recommendedName>
        <fullName evidence="5">EGF-like domain-containing protein</fullName>
    </recommendedName>
</protein>
<dbReference type="EMBL" id="RQTK01000361">
    <property type="protein sequence ID" value="RUS80997.1"/>
    <property type="molecule type" value="Genomic_DNA"/>
</dbReference>
<evidence type="ECO:0000256" key="2">
    <source>
        <dbReference type="ARBA" id="ARBA00023157"/>
    </source>
</evidence>
<feature type="domain" description="EGF-like" evidence="5">
    <location>
        <begin position="291"/>
        <end position="333"/>
    </location>
</feature>
<evidence type="ECO:0000259" key="5">
    <source>
        <dbReference type="PROSITE" id="PS50026"/>
    </source>
</evidence>
<sequence>MDNATFFTLISTFLIYLAFRCHADKSKAKASFTDVIEPVHTDLKWIGLFLAAHKYFEVDRRRGNSLSWKYDPRVFAKHFPMPRLRKLHPRVSEACHQGLTECIREIASTAQESPSISDTDPELTKAAKALPENIPDYYPLTSDLELFQYRTTASYFMCWYTMQREELLMNYMNTRPCLENLDKVKEKEWADMIVMDFRKGSLDSPWLCSEIHFCPDPCYGRRTEGNVPSGKEMHEDRGNPCRHLKDRTCKWVPNENTDLESLQRNKFNITCECHKEKPGFRWSSRFKLCVDIDECAESRVNCKENRICQNAVGSFECVCRMGNKFDAEKKLCVEHVPLPAHSFHRSSRVRASKQKTAFRRFLDYIFGLRESPKP</sequence>
<comment type="caution">
    <text evidence="3">Lacks conserved residue(s) required for the propagation of feature annotation.</text>
</comment>
<dbReference type="SMART" id="SM00179">
    <property type="entry name" value="EGF_CA"/>
    <property type="match status" value="1"/>
</dbReference>
<dbReference type="PROSITE" id="PS00010">
    <property type="entry name" value="ASX_HYDROXYL"/>
    <property type="match status" value="1"/>
</dbReference>
<dbReference type="InterPro" id="IPR000152">
    <property type="entry name" value="EGF-type_Asp/Asn_hydroxyl_site"/>
</dbReference>
<gene>
    <name evidence="6" type="ORF">EGW08_011235</name>
</gene>
<organism evidence="6 7">
    <name type="scientific">Elysia chlorotica</name>
    <name type="common">Eastern emerald elysia</name>
    <name type="synonym">Sea slug</name>
    <dbReference type="NCBI Taxonomy" id="188477"/>
    <lineage>
        <taxon>Eukaryota</taxon>
        <taxon>Metazoa</taxon>
        <taxon>Spiralia</taxon>
        <taxon>Lophotrochozoa</taxon>
        <taxon>Mollusca</taxon>
        <taxon>Gastropoda</taxon>
        <taxon>Heterobranchia</taxon>
        <taxon>Euthyneura</taxon>
        <taxon>Panpulmonata</taxon>
        <taxon>Sacoglossa</taxon>
        <taxon>Placobranchoidea</taxon>
        <taxon>Plakobranchidae</taxon>
        <taxon>Elysia</taxon>
    </lineage>
</organism>
<name>A0A433THA3_ELYCH</name>
<feature type="signal peptide" evidence="4">
    <location>
        <begin position="1"/>
        <end position="23"/>
    </location>
</feature>
<dbReference type="OrthoDB" id="5985519at2759"/>
<evidence type="ECO:0000256" key="3">
    <source>
        <dbReference type="PROSITE-ProRule" id="PRU00076"/>
    </source>
</evidence>
<feature type="chain" id="PRO_5019206264" description="EGF-like domain-containing protein" evidence="4">
    <location>
        <begin position="24"/>
        <end position="374"/>
    </location>
</feature>
<dbReference type="PROSITE" id="PS50026">
    <property type="entry name" value="EGF_3"/>
    <property type="match status" value="1"/>
</dbReference>
<dbReference type="Gene3D" id="2.10.25.10">
    <property type="entry name" value="Laminin"/>
    <property type="match status" value="1"/>
</dbReference>
<keyword evidence="2" id="KW-1015">Disulfide bond</keyword>
<evidence type="ECO:0000313" key="7">
    <source>
        <dbReference type="Proteomes" id="UP000271974"/>
    </source>
</evidence>
<dbReference type="PROSITE" id="PS01187">
    <property type="entry name" value="EGF_CA"/>
    <property type="match status" value="1"/>
</dbReference>
<evidence type="ECO:0000313" key="6">
    <source>
        <dbReference type="EMBL" id="RUS80997.1"/>
    </source>
</evidence>